<comment type="caution">
    <text evidence="2">The sequence shown here is derived from an EMBL/GenBank/DDBJ whole genome shotgun (WGS) entry which is preliminary data.</text>
</comment>
<dbReference type="AlphaFoldDB" id="A0A9P3PEN5"/>
<feature type="compositionally biased region" description="Polar residues" evidence="1">
    <location>
        <begin position="539"/>
        <end position="558"/>
    </location>
</feature>
<proteinExistence type="predicted"/>
<feature type="compositionally biased region" description="Polar residues" evidence="1">
    <location>
        <begin position="586"/>
        <end position="597"/>
    </location>
</feature>
<feature type="region of interest" description="Disordered" evidence="1">
    <location>
        <begin position="687"/>
        <end position="723"/>
    </location>
</feature>
<organism evidence="2 3">
    <name type="scientific">Lyophyllum shimeji</name>
    <name type="common">Hon-shimeji</name>
    <name type="synonym">Tricholoma shimeji</name>
    <dbReference type="NCBI Taxonomy" id="47721"/>
    <lineage>
        <taxon>Eukaryota</taxon>
        <taxon>Fungi</taxon>
        <taxon>Dikarya</taxon>
        <taxon>Basidiomycota</taxon>
        <taxon>Agaricomycotina</taxon>
        <taxon>Agaricomycetes</taxon>
        <taxon>Agaricomycetidae</taxon>
        <taxon>Agaricales</taxon>
        <taxon>Tricholomatineae</taxon>
        <taxon>Lyophyllaceae</taxon>
        <taxon>Lyophyllum</taxon>
    </lineage>
</organism>
<feature type="region of interest" description="Disordered" evidence="1">
    <location>
        <begin position="263"/>
        <end position="323"/>
    </location>
</feature>
<keyword evidence="3" id="KW-1185">Reference proteome</keyword>
<accession>A0A9P3PEN5</accession>
<feature type="compositionally biased region" description="Acidic residues" evidence="1">
    <location>
        <begin position="405"/>
        <end position="414"/>
    </location>
</feature>
<feature type="region of interest" description="Disordered" evidence="1">
    <location>
        <begin position="404"/>
        <end position="433"/>
    </location>
</feature>
<gene>
    <name evidence="2" type="ORF">LshimejAT787_0201600</name>
</gene>
<feature type="region of interest" description="Disordered" evidence="1">
    <location>
        <begin position="1"/>
        <end position="96"/>
    </location>
</feature>
<reference evidence="2" key="1">
    <citation type="submission" date="2022-07" db="EMBL/GenBank/DDBJ databases">
        <title>The genome of Lyophyllum shimeji provides insight into the initial evolution of ectomycorrhizal fungal genome.</title>
        <authorList>
            <person name="Kobayashi Y."/>
            <person name="Shibata T."/>
            <person name="Hirakawa H."/>
            <person name="Shigenobu S."/>
            <person name="Nishiyama T."/>
            <person name="Yamada A."/>
            <person name="Hasebe M."/>
            <person name="Kawaguchi M."/>
        </authorList>
    </citation>
    <scope>NUCLEOTIDE SEQUENCE</scope>
    <source>
        <strain evidence="2">AT787</strain>
    </source>
</reference>
<dbReference type="EMBL" id="BRPK01000002">
    <property type="protein sequence ID" value="GLB34595.1"/>
    <property type="molecule type" value="Genomic_DNA"/>
</dbReference>
<dbReference type="OrthoDB" id="2505887at2759"/>
<evidence type="ECO:0008006" key="4">
    <source>
        <dbReference type="Google" id="ProtNLM"/>
    </source>
</evidence>
<evidence type="ECO:0000313" key="2">
    <source>
        <dbReference type="EMBL" id="GLB34595.1"/>
    </source>
</evidence>
<feature type="compositionally biased region" description="Polar residues" evidence="1">
    <location>
        <begin position="1"/>
        <end position="13"/>
    </location>
</feature>
<evidence type="ECO:0000313" key="3">
    <source>
        <dbReference type="Proteomes" id="UP001063166"/>
    </source>
</evidence>
<evidence type="ECO:0000256" key="1">
    <source>
        <dbReference type="SAM" id="MobiDB-lite"/>
    </source>
</evidence>
<sequence length="723" mass="80947">MSSTHTLPAQPSLSIAPPSRPRPRPRYKNQEMPSAPPKIDVALPPILPLEDAEESDLSPLSSPEEYEAHDIFHTQKPTSPVLPKSMSVTESPRKRQAQVDRDTWNVKALGPYVWVLIDRRARVFDPEDSDDMQLCSERLWWPGKTSTVSSRKIPLKVRLFGTAAPGVKTVEIHRPCESNVVPWDSPQHRISVDEPMFVNLGSCDGNIFDSPTKKRKVDKDDRKKRWREALEELARDKEEEGDSDAMPEVGTLDFQLFVSASPKNSTKEAMRQTGVETVKGKGKGKRKRRDSDSESDADDFRMAEDERAAGRKAQQEEWSPPEPDILLQIPGEGVLAAWSAACTKYWPAQILKYIPPKNSRQQPKYKVEYVGDTTKEIPRNWFYTVGDSEFATCELGEWEDKCNEVQDDEDEDDDIHPRSRSPSPIPTEPPPEADEFIHLSVREQFAYVKPVLTAILNENYPPARPRHDKFIAGGSKRQSTVQEAGLRGRMDPRDIDHLEGCLIEWCLRDERKAKAIIDEEGREGEASLARADGGDTYGVNATSADDVSSSRLSPTGSDATLPLSQGEVPPESSFPTEDSELPPSSALGTSASLAMSSRSDEAPRTQPRQYGCDAYEALSNVEKLDYCHNVLLPEAVLQILLWRGDFRRSVKLLSDAEEAELHRKGRELVSERDWVNDVMRLRQQLAKGKVGKGKAGKGEEGETLYSVTGRPRRSVGAPKSYQE</sequence>
<name>A0A9P3PEN5_LYOSH</name>
<protein>
    <recommendedName>
        <fullName evidence="4">PWWP domain-containing protein</fullName>
    </recommendedName>
</protein>
<feature type="compositionally biased region" description="Basic and acidic residues" evidence="1">
    <location>
        <begin position="298"/>
        <end position="315"/>
    </location>
</feature>
<dbReference type="Proteomes" id="UP001063166">
    <property type="component" value="Unassembled WGS sequence"/>
</dbReference>
<feature type="region of interest" description="Disordered" evidence="1">
    <location>
        <begin position="521"/>
        <end position="608"/>
    </location>
</feature>